<dbReference type="Pfam" id="PF01403">
    <property type="entry name" value="Sema"/>
    <property type="match status" value="1"/>
</dbReference>
<accession>A0AAV4IYG1</accession>
<proteinExistence type="predicted"/>
<dbReference type="InterPro" id="IPR015943">
    <property type="entry name" value="WD40/YVTN_repeat-like_dom_sf"/>
</dbReference>
<evidence type="ECO:0000256" key="1">
    <source>
        <dbReference type="PROSITE-ProRule" id="PRU00352"/>
    </source>
</evidence>
<dbReference type="SUPFAM" id="SSF101912">
    <property type="entry name" value="Sema domain"/>
    <property type="match status" value="1"/>
</dbReference>
<dbReference type="InterPro" id="IPR031148">
    <property type="entry name" value="Plexin"/>
</dbReference>
<comment type="caution">
    <text evidence="1">Lacks conserved residue(s) required for the propagation of feature annotation.</text>
</comment>
<dbReference type="InterPro" id="IPR001627">
    <property type="entry name" value="Semap_dom"/>
</dbReference>
<sequence>MRWSYVEAGDDEIQREVHQSQRSLGLDPDLKLKVEAVTGPQLDHHQCRPLPLIQQDGGSCSHKYTWTNNYNKIMVIDYVHQYLITCGTLFQGICEKRHLSNISTMEPPNYTTYVVNVNQTSSTLAFIAPGPTDDPSQPDEVNVLYVAETFLKNWLYSSIPPLCSRKLSDFTLAYKNRDFYEESRLIFDKTHRNIFLVNYVYGFSSAGYSFFLARQPREIPAKEYHSVLIRLCQKDKAYRSYTEVPLVCRTKDGTYNQLQAASVGTAGRKLALSLGVSLPSKVIYAVFSSGQVTSSRSALCVYSLDSVNRVITDAWKACFNGEGDYGGVHLKGYKSCTKNTELAITEKYCGEVKTNNPLAIPDPIVADALVTFPEVPNRVITALGVSITHEYTVAFAGTSDGHVSKVSVDSNTSANMYETVPIASGEAFKSDVAFDEEGEHLYLLTETKVSTILHVW</sequence>
<dbReference type="PANTHER" id="PTHR22625">
    <property type="entry name" value="PLEXIN"/>
    <property type="match status" value="1"/>
</dbReference>
<name>A0AAV4IYG1_9GAST</name>
<dbReference type="CDD" id="cd11236">
    <property type="entry name" value="Sema_plexin_like"/>
    <property type="match status" value="1"/>
</dbReference>
<dbReference type="PANTHER" id="PTHR22625:SF70">
    <property type="entry name" value="PLEXIN A, ISOFORM A"/>
    <property type="match status" value="1"/>
</dbReference>
<reference evidence="3 4" key="1">
    <citation type="journal article" date="2021" name="Elife">
        <title>Chloroplast acquisition without the gene transfer in kleptoplastic sea slugs, Plakobranchus ocellatus.</title>
        <authorList>
            <person name="Maeda T."/>
            <person name="Takahashi S."/>
            <person name="Yoshida T."/>
            <person name="Shimamura S."/>
            <person name="Takaki Y."/>
            <person name="Nagai Y."/>
            <person name="Toyoda A."/>
            <person name="Suzuki Y."/>
            <person name="Arimoto A."/>
            <person name="Ishii H."/>
            <person name="Satoh N."/>
            <person name="Nishiyama T."/>
            <person name="Hasebe M."/>
            <person name="Maruyama T."/>
            <person name="Minagawa J."/>
            <person name="Obokata J."/>
            <person name="Shigenobu S."/>
        </authorList>
    </citation>
    <scope>NUCLEOTIDE SEQUENCE [LARGE SCALE GENOMIC DNA]</scope>
</reference>
<dbReference type="GO" id="GO:0030334">
    <property type="term" value="P:regulation of cell migration"/>
    <property type="evidence" value="ECO:0007669"/>
    <property type="project" value="TreeGrafter"/>
</dbReference>
<dbReference type="PROSITE" id="PS51004">
    <property type="entry name" value="SEMA"/>
    <property type="match status" value="1"/>
</dbReference>
<dbReference type="Gene3D" id="2.130.10.10">
    <property type="entry name" value="YVTN repeat-like/Quinoprotein amine dehydrogenase"/>
    <property type="match status" value="1"/>
</dbReference>
<protein>
    <submittedName>
        <fullName evidence="3">Plexin A</fullName>
    </submittedName>
</protein>
<keyword evidence="4" id="KW-1185">Reference proteome</keyword>
<feature type="domain" description="Sema" evidence="2">
    <location>
        <begin position="1"/>
        <end position="454"/>
    </location>
</feature>
<dbReference type="GO" id="GO:0002116">
    <property type="term" value="C:semaphorin receptor complex"/>
    <property type="evidence" value="ECO:0007669"/>
    <property type="project" value="TreeGrafter"/>
</dbReference>
<evidence type="ECO:0000313" key="4">
    <source>
        <dbReference type="Proteomes" id="UP000762676"/>
    </source>
</evidence>
<dbReference type="InterPro" id="IPR036352">
    <property type="entry name" value="Semap_dom_sf"/>
</dbReference>
<dbReference type="AlphaFoldDB" id="A0AAV4IYG1"/>
<evidence type="ECO:0000313" key="3">
    <source>
        <dbReference type="EMBL" id="GFS14051.1"/>
    </source>
</evidence>
<gene>
    <name evidence="3" type="ORF">ElyMa_004898400</name>
</gene>
<dbReference type="GO" id="GO:0017154">
    <property type="term" value="F:semaphorin receptor activity"/>
    <property type="evidence" value="ECO:0007669"/>
    <property type="project" value="InterPro"/>
</dbReference>
<dbReference type="EMBL" id="BMAT01009804">
    <property type="protein sequence ID" value="GFS14051.1"/>
    <property type="molecule type" value="Genomic_DNA"/>
</dbReference>
<comment type="caution">
    <text evidence="3">The sequence shown here is derived from an EMBL/GenBank/DDBJ whole genome shotgun (WGS) entry which is preliminary data.</text>
</comment>
<dbReference type="GO" id="GO:0005886">
    <property type="term" value="C:plasma membrane"/>
    <property type="evidence" value="ECO:0007669"/>
    <property type="project" value="TreeGrafter"/>
</dbReference>
<dbReference type="SMART" id="SM00630">
    <property type="entry name" value="Sema"/>
    <property type="match status" value="1"/>
</dbReference>
<organism evidence="3 4">
    <name type="scientific">Elysia marginata</name>
    <dbReference type="NCBI Taxonomy" id="1093978"/>
    <lineage>
        <taxon>Eukaryota</taxon>
        <taxon>Metazoa</taxon>
        <taxon>Spiralia</taxon>
        <taxon>Lophotrochozoa</taxon>
        <taxon>Mollusca</taxon>
        <taxon>Gastropoda</taxon>
        <taxon>Heterobranchia</taxon>
        <taxon>Euthyneura</taxon>
        <taxon>Panpulmonata</taxon>
        <taxon>Sacoglossa</taxon>
        <taxon>Placobranchoidea</taxon>
        <taxon>Plakobranchidae</taxon>
        <taxon>Elysia</taxon>
    </lineage>
</organism>
<evidence type="ECO:0000259" key="2">
    <source>
        <dbReference type="PROSITE" id="PS51004"/>
    </source>
</evidence>
<dbReference type="Proteomes" id="UP000762676">
    <property type="component" value="Unassembled WGS sequence"/>
</dbReference>